<organism evidence="2 3">
    <name type="scientific">Tanacetum coccineum</name>
    <dbReference type="NCBI Taxonomy" id="301880"/>
    <lineage>
        <taxon>Eukaryota</taxon>
        <taxon>Viridiplantae</taxon>
        <taxon>Streptophyta</taxon>
        <taxon>Embryophyta</taxon>
        <taxon>Tracheophyta</taxon>
        <taxon>Spermatophyta</taxon>
        <taxon>Magnoliopsida</taxon>
        <taxon>eudicotyledons</taxon>
        <taxon>Gunneridae</taxon>
        <taxon>Pentapetalae</taxon>
        <taxon>asterids</taxon>
        <taxon>campanulids</taxon>
        <taxon>Asterales</taxon>
        <taxon>Asteraceae</taxon>
        <taxon>Asteroideae</taxon>
        <taxon>Anthemideae</taxon>
        <taxon>Anthemidinae</taxon>
        <taxon>Tanacetum</taxon>
    </lineage>
</organism>
<sequence length="113" mass="12974">MILVSLSLSEVVNSLETEYSEKGQKGKPKNDKTSRSSQPKGDHIKEDKGKKALSSKEAEKESTNSNSNDETHVTGSMVEPFRTKKLKKFDFIIEDDEYWWRIYKSEDLEVLES</sequence>
<feature type="region of interest" description="Disordered" evidence="1">
    <location>
        <begin position="17"/>
        <end position="77"/>
    </location>
</feature>
<protein>
    <submittedName>
        <fullName evidence="2">Uncharacterized protein</fullName>
    </submittedName>
</protein>
<reference evidence="2" key="1">
    <citation type="journal article" date="2022" name="Int. J. Mol. Sci.">
        <title>Draft Genome of Tanacetum Coccineum: Genomic Comparison of Closely Related Tanacetum-Family Plants.</title>
        <authorList>
            <person name="Yamashiro T."/>
            <person name="Shiraishi A."/>
            <person name="Nakayama K."/>
            <person name="Satake H."/>
        </authorList>
    </citation>
    <scope>NUCLEOTIDE SEQUENCE</scope>
</reference>
<proteinExistence type="predicted"/>
<reference evidence="2" key="2">
    <citation type="submission" date="2022-01" db="EMBL/GenBank/DDBJ databases">
        <authorList>
            <person name="Yamashiro T."/>
            <person name="Shiraishi A."/>
            <person name="Satake H."/>
            <person name="Nakayama K."/>
        </authorList>
    </citation>
    <scope>NUCLEOTIDE SEQUENCE</scope>
</reference>
<evidence type="ECO:0000256" key="1">
    <source>
        <dbReference type="SAM" id="MobiDB-lite"/>
    </source>
</evidence>
<comment type="caution">
    <text evidence="2">The sequence shown here is derived from an EMBL/GenBank/DDBJ whole genome shotgun (WGS) entry which is preliminary data.</text>
</comment>
<keyword evidence="3" id="KW-1185">Reference proteome</keyword>
<gene>
    <name evidence="2" type="ORF">Tco_0654880</name>
</gene>
<name>A0ABQ4X4J8_9ASTR</name>
<feature type="compositionally biased region" description="Basic and acidic residues" evidence="1">
    <location>
        <begin position="19"/>
        <end position="62"/>
    </location>
</feature>
<evidence type="ECO:0000313" key="3">
    <source>
        <dbReference type="Proteomes" id="UP001151760"/>
    </source>
</evidence>
<dbReference type="Proteomes" id="UP001151760">
    <property type="component" value="Unassembled WGS sequence"/>
</dbReference>
<evidence type="ECO:0000313" key="2">
    <source>
        <dbReference type="EMBL" id="GJS60096.1"/>
    </source>
</evidence>
<dbReference type="EMBL" id="BQNB010009198">
    <property type="protein sequence ID" value="GJS60096.1"/>
    <property type="molecule type" value="Genomic_DNA"/>
</dbReference>
<accession>A0ABQ4X4J8</accession>